<evidence type="ECO:0000256" key="1">
    <source>
        <dbReference type="SAM" id="Phobius"/>
    </source>
</evidence>
<feature type="domain" description="CHRD" evidence="3">
    <location>
        <begin position="30"/>
        <end position="150"/>
    </location>
</feature>
<sequence>MIKALKTGKWPAIICFMLCLLPGLASASLITYQMELDGLQEVPVSDLDGTASGTISFDDVTGLISWDLTYANIDTPLAMHIHGPGGTVGINAGVFINLGVNTSGGANTLIDSLVASLADVNTIINAPEGFYINVHTAEFPPGSVRGQLGNVLVPAPATLPLLILAGLLLLHSARQTRGRIKR</sequence>
<feature type="transmembrane region" description="Helical" evidence="1">
    <location>
        <begin position="151"/>
        <end position="173"/>
    </location>
</feature>
<dbReference type="Proteomes" id="UP000032568">
    <property type="component" value="Chromosome"/>
</dbReference>
<dbReference type="AlphaFoldDB" id="A0AAF0C4M9"/>
<dbReference type="KEGG" id="tact:SG35_008505"/>
<organism evidence="4 5">
    <name type="scientific">Thalassomonas actiniarum</name>
    <dbReference type="NCBI Taxonomy" id="485447"/>
    <lineage>
        <taxon>Bacteria</taxon>
        <taxon>Pseudomonadati</taxon>
        <taxon>Pseudomonadota</taxon>
        <taxon>Gammaproteobacteria</taxon>
        <taxon>Alteromonadales</taxon>
        <taxon>Colwelliaceae</taxon>
        <taxon>Thalassomonas</taxon>
    </lineage>
</organism>
<protein>
    <submittedName>
        <fullName evidence="4">CHRD domain-containing protein</fullName>
    </submittedName>
</protein>
<keyword evidence="1" id="KW-1133">Transmembrane helix</keyword>
<keyword evidence="1" id="KW-0472">Membrane</keyword>
<name>A0AAF0C4M9_9GAMM</name>
<keyword evidence="5" id="KW-1185">Reference proteome</keyword>
<dbReference type="SMART" id="SM00754">
    <property type="entry name" value="CHRD"/>
    <property type="match status" value="1"/>
</dbReference>
<reference evidence="4 5" key="2">
    <citation type="journal article" date="2022" name="Mar. Drugs">
        <title>Bioassay-Guided Fractionation Leads to the Detection of Cholic Acid Generated by the Rare Thalassomonas sp.</title>
        <authorList>
            <person name="Pheiffer F."/>
            <person name="Schneider Y.K."/>
            <person name="Hansen E.H."/>
            <person name="Andersen J.H."/>
            <person name="Isaksson J."/>
            <person name="Busche T."/>
            <person name="R C."/>
            <person name="Kalinowski J."/>
            <person name="Zyl L.V."/>
            <person name="Trindade M."/>
        </authorList>
    </citation>
    <scope>NUCLEOTIDE SEQUENCE [LARGE SCALE GENOMIC DNA]</scope>
    <source>
        <strain evidence="4 5">A5K-106</strain>
    </source>
</reference>
<keyword evidence="2" id="KW-0732">Signal</keyword>
<reference evidence="4 5" key="1">
    <citation type="journal article" date="2015" name="Genome Announc.">
        <title>Draft Genome Sequences of Marine Isolates of Thalassomonas viridans and Thalassomonas actiniarum.</title>
        <authorList>
            <person name="Olonade I."/>
            <person name="van Zyl L.J."/>
            <person name="Trindade M."/>
        </authorList>
    </citation>
    <scope>NUCLEOTIDE SEQUENCE [LARGE SCALE GENOMIC DNA]</scope>
    <source>
        <strain evidence="4 5">A5K-106</strain>
    </source>
</reference>
<dbReference type="Pfam" id="PF07452">
    <property type="entry name" value="CHRD"/>
    <property type="match status" value="1"/>
</dbReference>
<feature type="signal peptide" evidence="2">
    <location>
        <begin position="1"/>
        <end position="27"/>
    </location>
</feature>
<dbReference type="InterPro" id="IPR010895">
    <property type="entry name" value="CHRD"/>
</dbReference>
<proteinExistence type="predicted"/>
<feature type="chain" id="PRO_5042105421" evidence="2">
    <location>
        <begin position="28"/>
        <end position="182"/>
    </location>
</feature>
<dbReference type="RefSeq" id="WP_053042770.1">
    <property type="nucleotide sequence ID" value="NZ_CP059735.1"/>
</dbReference>
<accession>A0AAF0C4M9</accession>
<dbReference type="EMBL" id="CP059735">
    <property type="protein sequence ID" value="WDE00658.1"/>
    <property type="molecule type" value="Genomic_DNA"/>
</dbReference>
<evidence type="ECO:0000313" key="5">
    <source>
        <dbReference type="Proteomes" id="UP000032568"/>
    </source>
</evidence>
<evidence type="ECO:0000313" key="4">
    <source>
        <dbReference type="EMBL" id="WDE00658.1"/>
    </source>
</evidence>
<evidence type="ECO:0000259" key="3">
    <source>
        <dbReference type="SMART" id="SM00754"/>
    </source>
</evidence>
<gene>
    <name evidence="4" type="ORF">SG35_008505</name>
</gene>
<keyword evidence="1" id="KW-0812">Transmembrane</keyword>
<evidence type="ECO:0000256" key="2">
    <source>
        <dbReference type="SAM" id="SignalP"/>
    </source>
</evidence>